<name>A0ABW2ZH12_9SPHI</name>
<gene>
    <name evidence="1" type="ORF">ACFQZI_11440</name>
</gene>
<comment type="caution">
    <text evidence="1">The sequence shown here is derived from an EMBL/GenBank/DDBJ whole genome shotgun (WGS) entry which is preliminary data.</text>
</comment>
<reference evidence="2" key="1">
    <citation type="journal article" date="2019" name="Int. J. Syst. Evol. Microbiol.">
        <title>The Global Catalogue of Microorganisms (GCM) 10K type strain sequencing project: providing services to taxonomists for standard genome sequencing and annotation.</title>
        <authorList>
            <consortium name="The Broad Institute Genomics Platform"/>
            <consortium name="The Broad Institute Genome Sequencing Center for Infectious Disease"/>
            <person name="Wu L."/>
            <person name="Ma J."/>
        </authorList>
    </citation>
    <scope>NUCLEOTIDE SEQUENCE [LARGE SCALE GENOMIC DNA]</scope>
    <source>
        <strain evidence="2">CCUG 60742</strain>
    </source>
</reference>
<sequence length="137" mass="14677">MPDQSPNEQFALEMAAIFNDAQIKLNAYLTKNEPELREQGLYDDLDRLLGKLLDVYDQYAAQAAGILYDGSEAIFEGLKDATKEVKAAVKQIDDISKTIAIVAGVVSLGLAVLSADTGGIKDSIEGIIKAAAKKSDD</sequence>
<dbReference type="EMBL" id="JBHTIA010000007">
    <property type="protein sequence ID" value="MFD0765467.1"/>
    <property type="molecule type" value="Genomic_DNA"/>
</dbReference>
<dbReference type="RefSeq" id="WP_377142638.1">
    <property type="nucleotide sequence ID" value="NZ_JBHTIA010000007.1"/>
</dbReference>
<protein>
    <submittedName>
        <fullName evidence="1">Uncharacterized protein</fullName>
    </submittedName>
</protein>
<accession>A0ABW2ZH12</accession>
<proteinExistence type="predicted"/>
<evidence type="ECO:0000313" key="2">
    <source>
        <dbReference type="Proteomes" id="UP001597073"/>
    </source>
</evidence>
<keyword evidence="2" id="KW-1185">Reference proteome</keyword>
<evidence type="ECO:0000313" key="1">
    <source>
        <dbReference type="EMBL" id="MFD0765467.1"/>
    </source>
</evidence>
<dbReference type="Proteomes" id="UP001597073">
    <property type="component" value="Unassembled WGS sequence"/>
</dbReference>
<organism evidence="1 2">
    <name type="scientific">Mucilaginibacter lutimaris</name>
    <dbReference type="NCBI Taxonomy" id="931629"/>
    <lineage>
        <taxon>Bacteria</taxon>
        <taxon>Pseudomonadati</taxon>
        <taxon>Bacteroidota</taxon>
        <taxon>Sphingobacteriia</taxon>
        <taxon>Sphingobacteriales</taxon>
        <taxon>Sphingobacteriaceae</taxon>
        <taxon>Mucilaginibacter</taxon>
    </lineage>
</organism>